<dbReference type="NCBIfam" id="TIGR00374">
    <property type="entry name" value="flippase-like domain"/>
    <property type="match status" value="1"/>
</dbReference>
<keyword evidence="4 6" id="KW-1133">Transmembrane helix</keyword>
<feature type="transmembrane region" description="Helical" evidence="6">
    <location>
        <begin position="328"/>
        <end position="347"/>
    </location>
</feature>
<accession>A0AA41R2N6</accession>
<evidence type="ECO:0000256" key="6">
    <source>
        <dbReference type="SAM" id="Phobius"/>
    </source>
</evidence>
<dbReference type="GO" id="GO:0005886">
    <property type="term" value="C:plasma membrane"/>
    <property type="evidence" value="ECO:0007669"/>
    <property type="project" value="UniProtKB-SubCell"/>
</dbReference>
<keyword evidence="8" id="KW-1185">Reference proteome</keyword>
<feature type="transmembrane region" description="Helical" evidence="6">
    <location>
        <begin position="41"/>
        <end position="60"/>
    </location>
</feature>
<name>A0AA41R2N6_9BACT</name>
<dbReference type="PANTHER" id="PTHR39087:SF2">
    <property type="entry name" value="UPF0104 MEMBRANE PROTEIN MJ1595"/>
    <property type="match status" value="1"/>
</dbReference>
<dbReference type="PANTHER" id="PTHR39087">
    <property type="entry name" value="UPF0104 MEMBRANE PROTEIN MJ1595"/>
    <property type="match status" value="1"/>
</dbReference>
<gene>
    <name evidence="7" type="ORF">MRX98_08305</name>
</gene>
<sequence>MSKKLMISLLIGSLLSAATLYLAFRNVPLGELVTYLGTISYVWIFPSAALVLLTFVLRVFRWRIILKEALPVGFWPAFHPLMIGFMANSILPGRVGEIARPVLLKKQQGVPMTTGLATVAAERVMDMMMLIALFTMVFGTATSQPDLEVSFAGYRLDGRTLQTAAWAMIRLSLVLLIGLGALAFSPTRRWILKAIEICAALVGRMVPRIEKPAARFGRLLHQIVENVGLGLALVGHPRRVAACTGLTVAIWGVTILSYYVFAMGCPGIEISLVQMTTVVVITCFFIALPSVPGFWGVWEAGGIFALSLFGVPAGDAAGYTLMNHAVQMFPVILVGLGSALVTSVNIWQLASLKSDNGTPQADDTRSVARESS</sequence>
<dbReference type="InterPro" id="IPR022791">
    <property type="entry name" value="L-PG_synthase/AglD"/>
</dbReference>
<protein>
    <submittedName>
        <fullName evidence="7">Flippase-like domain-containing protein</fullName>
    </submittedName>
</protein>
<organism evidence="7 8">
    <name type="scientific">Desulfatitalea alkaliphila</name>
    <dbReference type="NCBI Taxonomy" id="2929485"/>
    <lineage>
        <taxon>Bacteria</taxon>
        <taxon>Pseudomonadati</taxon>
        <taxon>Thermodesulfobacteriota</taxon>
        <taxon>Desulfobacteria</taxon>
        <taxon>Desulfobacterales</taxon>
        <taxon>Desulfosarcinaceae</taxon>
        <taxon>Desulfatitalea</taxon>
    </lineage>
</organism>
<evidence type="ECO:0000256" key="2">
    <source>
        <dbReference type="ARBA" id="ARBA00022475"/>
    </source>
</evidence>
<dbReference type="RefSeq" id="WP_246905322.1">
    <property type="nucleotide sequence ID" value="NZ_JALJRB010000007.1"/>
</dbReference>
<feature type="transmembrane region" description="Helical" evidence="6">
    <location>
        <begin position="240"/>
        <end position="261"/>
    </location>
</feature>
<keyword evidence="5 6" id="KW-0472">Membrane</keyword>
<comment type="caution">
    <text evidence="7">The sequence shown here is derived from an EMBL/GenBank/DDBJ whole genome shotgun (WGS) entry which is preliminary data.</text>
</comment>
<evidence type="ECO:0000256" key="5">
    <source>
        <dbReference type="ARBA" id="ARBA00023136"/>
    </source>
</evidence>
<reference evidence="7" key="1">
    <citation type="submission" date="2022-04" db="EMBL/GenBank/DDBJ databases">
        <title>Desulfatitalea alkaliphila sp. nov., a novel anaerobic sulfate-reducing bacterium isolated from terrestrial mud volcano, Taman Peninsula, Russia.</title>
        <authorList>
            <person name="Khomyakova M.A."/>
            <person name="Merkel A.Y."/>
            <person name="Slobodkin A.I."/>
        </authorList>
    </citation>
    <scope>NUCLEOTIDE SEQUENCE</scope>
    <source>
        <strain evidence="7">M08but</strain>
    </source>
</reference>
<evidence type="ECO:0000313" key="7">
    <source>
        <dbReference type="EMBL" id="MCJ8500571.1"/>
    </source>
</evidence>
<feature type="transmembrane region" description="Helical" evidence="6">
    <location>
        <begin position="164"/>
        <end position="184"/>
    </location>
</feature>
<dbReference type="Pfam" id="PF03706">
    <property type="entry name" value="LPG_synthase_TM"/>
    <property type="match status" value="1"/>
</dbReference>
<comment type="subcellular location">
    <subcellularLocation>
        <location evidence="1">Cell membrane</location>
        <topology evidence="1">Multi-pass membrane protein</topology>
    </subcellularLocation>
</comment>
<proteinExistence type="predicted"/>
<feature type="transmembrane region" description="Helical" evidence="6">
    <location>
        <begin position="300"/>
        <end position="322"/>
    </location>
</feature>
<feature type="transmembrane region" description="Helical" evidence="6">
    <location>
        <begin position="127"/>
        <end position="144"/>
    </location>
</feature>
<evidence type="ECO:0000313" key="8">
    <source>
        <dbReference type="Proteomes" id="UP001165427"/>
    </source>
</evidence>
<dbReference type="Proteomes" id="UP001165427">
    <property type="component" value="Unassembled WGS sequence"/>
</dbReference>
<dbReference type="AlphaFoldDB" id="A0AA41R2N6"/>
<feature type="transmembrane region" description="Helical" evidence="6">
    <location>
        <begin position="267"/>
        <end position="288"/>
    </location>
</feature>
<keyword evidence="3 6" id="KW-0812">Transmembrane</keyword>
<evidence type="ECO:0000256" key="3">
    <source>
        <dbReference type="ARBA" id="ARBA00022692"/>
    </source>
</evidence>
<evidence type="ECO:0000256" key="1">
    <source>
        <dbReference type="ARBA" id="ARBA00004651"/>
    </source>
</evidence>
<evidence type="ECO:0000256" key="4">
    <source>
        <dbReference type="ARBA" id="ARBA00022989"/>
    </source>
</evidence>
<dbReference type="EMBL" id="JALJRB010000007">
    <property type="protein sequence ID" value="MCJ8500571.1"/>
    <property type="molecule type" value="Genomic_DNA"/>
</dbReference>
<keyword evidence="2" id="KW-1003">Cell membrane</keyword>